<proteinExistence type="predicted"/>
<dbReference type="PANTHER" id="PTHR34122">
    <property type="entry name" value="EXPRESSED PROTEIN-RELATED"/>
    <property type="match status" value="1"/>
</dbReference>
<dbReference type="InterPro" id="IPR014977">
    <property type="entry name" value="WRC_dom"/>
</dbReference>
<feature type="region of interest" description="Disordered" evidence="3">
    <location>
        <begin position="241"/>
        <end position="269"/>
    </location>
</feature>
<evidence type="ECO:0000256" key="3">
    <source>
        <dbReference type="SAM" id="MobiDB-lite"/>
    </source>
</evidence>
<dbReference type="OrthoDB" id="686202at2759"/>
<keyword evidence="6" id="KW-1185">Reference proteome</keyword>
<evidence type="ECO:0000259" key="4">
    <source>
        <dbReference type="PROSITE" id="PS51667"/>
    </source>
</evidence>
<dbReference type="PROSITE" id="PS51667">
    <property type="entry name" value="WRC"/>
    <property type="match status" value="1"/>
</dbReference>
<dbReference type="Proteomes" id="UP001085076">
    <property type="component" value="Miscellaneous, Linkage group lg01"/>
</dbReference>
<feature type="region of interest" description="Disordered" evidence="3">
    <location>
        <begin position="24"/>
        <end position="67"/>
    </location>
</feature>
<reference evidence="5" key="1">
    <citation type="submission" date="2021-03" db="EMBL/GenBank/DDBJ databases">
        <authorList>
            <person name="Li Z."/>
            <person name="Yang C."/>
        </authorList>
    </citation>
    <scope>NUCLEOTIDE SEQUENCE</scope>
    <source>
        <strain evidence="5">Dzin_1.0</strain>
        <tissue evidence="5">Leaf</tissue>
    </source>
</reference>
<protein>
    <recommendedName>
        <fullName evidence="4">WRC domain-containing protein</fullName>
    </recommendedName>
</protein>
<dbReference type="PANTHER" id="PTHR34122:SF1">
    <property type="entry name" value="EXPRESSED PROTEIN"/>
    <property type="match status" value="1"/>
</dbReference>
<evidence type="ECO:0000256" key="1">
    <source>
        <dbReference type="ARBA" id="ARBA00023242"/>
    </source>
</evidence>
<keyword evidence="1" id="KW-0539">Nucleus</keyword>
<dbReference type="EMBL" id="JAGGNH010000001">
    <property type="protein sequence ID" value="KAJ0987316.1"/>
    <property type="molecule type" value="Genomic_DNA"/>
</dbReference>
<evidence type="ECO:0000256" key="2">
    <source>
        <dbReference type="PROSITE-ProRule" id="PRU01002"/>
    </source>
</evidence>
<accession>A0A9D5HSX0</accession>
<name>A0A9D5HSX0_9LILI</name>
<feature type="domain" description="WRC" evidence="4">
    <location>
        <begin position="155"/>
        <end position="199"/>
    </location>
</feature>
<feature type="compositionally biased region" description="Low complexity" evidence="3">
    <location>
        <begin position="252"/>
        <end position="261"/>
    </location>
</feature>
<organism evidence="5 6">
    <name type="scientific">Dioscorea zingiberensis</name>
    <dbReference type="NCBI Taxonomy" id="325984"/>
    <lineage>
        <taxon>Eukaryota</taxon>
        <taxon>Viridiplantae</taxon>
        <taxon>Streptophyta</taxon>
        <taxon>Embryophyta</taxon>
        <taxon>Tracheophyta</taxon>
        <taxon>Spermatophyta</taxon>
        <taxon>Magnoliopsida</taxon>
        <taxon>Liliopsida</taxon>
        <taxon>Dioscoreales</taxon>
        <taxon>Dioscoreaceae</taxon>
        <taxon>Dioscorea</taxon>
    </lineage>
</organism>
<dbReference type="Pfam" id="PF08879">
    <property type="entry name" value="WRC"/>
    <property type="match status" value="1"/>
</dbReference>
<reference evidence="5" key="2">
    <citation type="journal article" date="2022" name="Hortic Res">
        <title>The genome of Dioscorea zingiberensis sheds light on the biosynthesis, origin and evolution of the medicinally important diosgenin saponins.</title>
        <authorList>
            <person name="Li Y."/>
            <person name="Tan C."/>
            <person name="Li Z."/>
            <person name="Guo J."/>
            <person name="Li S."/>
            <person name="Chen X."/>
            <person name="Wang C."/>
            <person name="Dai X."/>
            <person name="Yang H."/>
            <person name="Song W."/>
            <person name="Hou L."/>
            <person name="Xu J."/>
            <person name="Tong Z."/>
            <person name="Xu A."/>
            <person name="Yuan X."/>
            <person name="Wang W."/>
            <person name="Yang Q."/>
            <person name="Chen L."/>
            <person name="Sun Z."/>
            <person name="Wang K."/>
            <person name="Pan B."/>
            <person name="Chen J."/>
            <person name="Bao Y."/>
            <person name="Liu F."/>
            <person name="Qi X."/>
            <person name="Gang D.R."/>
            <person name="Wen J."/>
            <person name="Li J."/>
        </authorList>
    </citation>
    <scope>NUCLEOTIDE SEQUENCE</scope>
    <source>
        <strain evidence="5">Dzin_1.0</strain>
    </source>
</reference>
<evidence type="ECO:0000313" key="6">
    <source>
        <dbReference type="Proteomes" id="UP001085076"/>
    </source>
</evidence>
<dbReference type="AlphaFoldDB" id="A0A9D5HSX0"/>
<evidence type="ECO:0000313" key="5">
    <source>
        <dbReference type="EMBL" id="KAJ0987316.1"/>
    </source>
</evidence>
<sequence length="269" mass="28841">MRIRRRGSLSQAPDLSLHLQAPANGRQEADDKPGGEAPGLHPDVDLPVDPHHGCTNKAISSSPSNPASQLSVCCIPSLDPSLVKELGEKQQQVLEEKVDVFSNKLSCVAQLAQVNSNKREERKAKTKATTTSVKDEDRVLLHGSTVKKRKSPAVLMEGSRCSRVNGRGWRCCQQTLVGYSLCEHHLGKGRLKTMTSVRGQLGSTRPIKPASSGDQAEINGFKKSKKIGMVKARSINSLLGDKNKNHSLALPTTAAAATTTSSDHKAATA</sequence>
<comment type="caution">
    <text evidence="2">Lacks conserved residue(s) required for the propagation of feature annotation.</text>
</comment>
<gene>
    <name evidence="5" type="ORF">J5N97_005672</name>
</gene>
<comment type="caution">
    <text evidence="5">The sequence shown here is derived from an EMBL/GenBank/DDBJ whole genome shotgun (WGS) entry which is preliminary data.</text>
</comment>
<feature type="compositionally biased region" description="Basic and acidic residues" evidence="3">
    <location>
        <begin position="42"/>
        <end position="52"/>
    </location>
</feature>